<protein>
    <submittedName>
        <fullName evidence="9">Choline/glycine/proline betaine transport protein</fullName>
    </submittedName>
</protein>
<evidence type="ECO:0000256" key="1">
    <source>
        <dbReference type="ARBA" id="ARBA00004651"/>
    </source>
</evidence>
<keyword evidence="3" id="KW-0813">Transport</keyword>
<proteinExistence type="inferred from homology"/>
<organism evidence="9 10">
    <name type="scientific">Propioniferax innocua</name>
    <dbReference type="NCBI Taxonomy" id="1753"/>
    <lineage>
        <taxon>Bacteria</taxon>
        <taxon>Bacillati</taxon>
        <taxon>Actinomycetota</taxon>
        <taxon>Actinomycetes</taxon>
        <taxon>Propionibacteriales</taxon>
        <taxon>Propionibacteriaceae</taxon>
        <taxon>Propioniferax</taxon>
    </lineage>
</organism>
<comment type="caution">
    <text evidence="9">The sequence shown here is derived from an EMBL/GenBank/DDBJ whole genome shotgun (WGS) entry which is preliminary data.</text>
</comment>
<feature type="transmembrane region" description="Helical" evidence="8">
    <location>
        <begin position="242"/>
        <end position="262"/>
    </location>
</feature>
<evidence type="ECO:0000256" key="8">
    <source>
        <dbReference type="SAM" id="Phobius"/>
    </source>
</evidence>
<feature type="transmembrane region" description="Helical" evidence="8">
    <location>
        <begin position="489"/>
        <end position="507"/>
    </location>
</feature>
<feature type="transmembrane region" description="Helical" evidence="8">
    <location>
        <begin position="152"/>
        <end position="174"/>
    </location>
</feature>
<dbReference type="GO" id="GO:0022857">
    <property type="term" value="F:transmembrane transporter activity"/>
    <property type="evidence" value="ECO:0007669"/>
    <property type="project" value="InterPro"/>
</dbReference>
<dbReference type="InterPro" id="IPR018093">
    <property type="entry name" value="BCCT_CS"/>
</dbReference>
<dbReference type="GO" id="GO:0005886">
    <property type="term" value="C:plasma membrane"/>
    <property type="evidence" value="ECO:0007669"/>
    <property type="project" value="UniProtKB-SubCell"/>
</dbReference>
<keyword evidence="7 8" id="KW-0472">Membrane</keyword>
<comment type="subcellular location">
    <subcellularLocation>
        <location evidence="1">Cell membrane</location>
        <topology evidence="1">Multi-pass membrane protein</topology>
    </subcellularLocation>
</comment>
<feature type="transmembrane region" description="Helical" evidence="8">
    <location>
        <begin position="25"/>
        <end position="44"/>
    </location>
</feature>
<evidence type="ECO:0000313" key="9">
    <source>
        <dbReference type="EMBL" id="TQL62948.1"/>
    </source>
</evidence>
<feature type="transmembrane region" description="Helical" evidence="8">
    <location>
        <begin position="416"/>
        <end position="441"/>
    </location>
</feature>
<evidence type="ECO:0000313" key="10">
    <source>
        <dbReference type="Proteomes" id="UP000316196"/>
    </source>
</evidence>
<dbReference type="NCBIfam" id="NF007399">
    <property type="entry name" value="PRK09928.1"/>
    <property type="match status" value="1"/>
</dbReference>
<keyword evidence="5 8" id="KW-0812">Transmembrane</keyword>
<evidence type="ECO:0000256" key="6">
    <source>
        <dbReference type="ARBA" id="ARBA00022989"/>
    </source>
</evidence>
<feature type="transmembrane region" description="Helical" evidence="8">
    <location>
        <begin position="274"/>
        <end position="297"/>
    </location>
</feature>
<dbReference type="RefSeq" id="WP_142092724.1">
    <property type="nucleotide sequence ID" value="NZ_BAAAMD010000001.1"/>
</dbReference>
<keyword evidence="10" id="KW-1185">Reference proteome</keyword>
<feature type="transmembrane region" description="Helical" evidence="8">
    <location>
        <begin position="64"/>
        <end position="84"/>
    </location>
</feature>
<feature type="transmembrane region" description="Helical" evidence="8">
    <location>
        <begin position="105"/>
        <end position="123"/>
    </location>
</feature>
<feature type="transmembrane region" description="Helical" evidence="8">
    <location>
        <begin position="203"/>
        <end position="230"/>
    </location>
</feature>
<feature type="transmembrane region" description="Helical" evidence="8">
    <location>
        <begin position="462"/>
        <end position="483"/>
    </location>
</feature>
<dbReference type="AlphaFoldDB" id="A0A542ZRG8"/>
<dbReference type="OrthoDB" id="9775735at2"/>
<dbReference type="InterPro" id="IPR000060">
    <property type="entry name" value="BCCT_transptr"/>
</dbReference>
<dbReference type="Pfam" id="PF02028">
    <property type="entry name" value="BCCT"/>
    <property type="match status" value="1"/>
</dbReference>
<feature type="transmembrane region" description="Helical" evidence="8">
    <location>
        <begin position="327"/>
        <end position="347"/>
    </location>
</feature>
<evidence type="ECO:0000256" key="3">
    <source>
        <dbReference type="ARBA" id="ARBA00022448"/>
    </source>
</evidence>
<comment type="similarity">
    <text evidence="2">Belongs to the BCCT transporter (TC 2.A.15) family.</text>
</comment>
<dbReference type="EMBL" id="VFOR01000001">
    <property type="protein sequence ID" value="TQL62948.1"/>
    <property type="molecule type" value="Genomic_DNA"/>
</dbReference>
<evidence type="ECO:0000256" key="5">
    <source>
        <dbReference type="ARBA" id="ARBA00022692"/>
    </source>
</evidence>
<sequence length="679" mass="73794">MSVGATQEVAVDETTDKPGIPRTKWAVLLVSLSVTLIVAIWGLVASEHAYDTLGAVVGFFSEWFGWFYIALATVVLLFSIIIGIRYKTVRLGKPSDRPEFSTFSWAAMLFAAGIGTDVMFFAVSEPVANYMAPPQVEPESLIAAEQATVWTLFHYGITGWGMYTLMGIALGYYAHRKGLPLAVRSALYPLFGKRVKGAIGDAVDIATVIGTIFGVATSLGIGVVMLNVGLDILFGIEQGQPAQIGLVVLAVGMATVSALSGVDRGIRILSQMNVLLGVLLSGWILVTGETAFLMRAITMNIGDFVAMFPGMTLDTMAFDHPADWMNAWTLFFWAWWIAWASFVGMFLARISKGRTIGQFVLGTLTIPFIYIVMWISIFGNAALDLIRNRGDQEFAETAVNTPELGFYGLLQQYPGAFFLVGLATFVGLLFYVTSADSGALVMANLSSSLPGSDVDARWYLRVLWAVVTGLLTVAMLAVDGIAALQNATIVMGLPFAFVMILVMIGLAKSLEAERVLSYARSASLTSGLVARSGVGTDSWRNRLGMMFGVVTTKQATKHLDEVVVPALEAVRSEFDQAGVHVVLERDDDPEETRVARTVTLLVGEETPFRYQVRLRRVPAPSYGAGVIEADDMVTRVEVDLAGLEPYDVIPYTGDQICNDVLDAYERYQATQRTVSEYSE</sequence>
<dbReference type="PANTHER" id="PTHR30047">
    <property type="entry name" value="HIGH-AFFINITY CHOLINE TRANSPORT PROTEIN-RELATED"/>
    <property type="match status" value="1"/>
</dbReference>
<dbReference type="Proteomes" id="UP000316196">
    <property type="component" value="Unassembled WGS sequence"/>
</dbReference>
<name>A0A542ZRG8_9ACTN</name>
<feature type="transmembrane region" description="Helical" evidence="8">
    <location>
        <begin position="359"/>
        <end position="379"/>
    </location>
</feature>
<reference evidence="9 10" key="1">
    <citation type="submission" date="2019-06" db="EMBL/GenBank/DDBJ databases">
        <title>Sequencing the genomes of 1000 actinobacteria strains.</title>
        <authorList>
            <person name="Klenk H.-P."/>
        </authorList>
    </citation>
    <scope>NUCLEOTIDE SEQUENCE [LARGE SCALE GENOMIC DNA]</scope>
    <source>
        <strain evidence="9 10">DSM 8251</strain>
    </source>
</reference>
<keyword evidence="4" id="KW-1003">Cell membrane</keyword>
<evidence type="ECO:0000256" key="2">
    <source>
        <dbReference type="ARBA" id="ARBA00005658"/>
    </source>
</evidence>
<accession>A0A542ZRG8</accession>
<evidence type="ECO:0000256" key="7">
    <source>
        <dbReference type="ARBA" id="ARBA00023136"/>
    </source>
</evidence>
<dbReference type="PANTHER" id="PTHR30047:SF7">
    <property type="entry name" value="HIGH-AFFINITY CHOLINE TRANSPORT PROTEIN"/>
    <property type="match status" value="1"/>
</dbReference>
<gene>
    <name evidence="9" type="ORF">FB460_0740</name>
</gene>
<keyword evidence="6 8" id="KW-1133">Transmembrane helix</keyword>
<dbReference type="NCBIfam" id="TIGR00842">
    <property type="entry name" value="bcct"/>
    <property type="match status" value="1"/>
</dbReference>
<dbReference type="PROSITE" id="PS01303">
    <property type="entry name" value="BCCT"/>
    <property type="match status" value="1"/>
</dbReference>
<evidence type="ECO:0000256" key="4">
    <source>
        <dbReference type="ARBA" id="ARBA00022475"/>
    </source>
</evidence>